<dbReference type="SUPFAM" id="SSF81321">
    <property type="entry name" value="Family A G protein-coupled receptor-like"/>
    <property type="match status" value="2"/>
</dbReference>
<dbReference type="EMBL" id="BTSX01000004">
    <property type="protein sequence ID" value="GMS92214.1"/>
    <property type="molecule type" value="Genomic_DNA"/>
</dbReference>
<dbReference type="AlphaFoldDB" id="A0AAV5TFL5"/>
<evidence type="ECO:0000256" key="1">
    <source>
        <dbReference type="SAM" id="Phobius"/>
    </source>
</evidence>
<comment type="caution">
    <text evidence="2">The sequence shown here is derived from an EMBL/GenBank/DDBJ whole genome shotgun (WGS) entry which is preliminary data.</text>
</comment>
<reference evidence="2" key="1">
    <citation type="submission" date="2023-10" db="EMBL/GenBank/DDBJ databases">
        <title>Genome assembly of Pristionchus species.</title>
        <authorList>
            <person name="Yoshida K."/>
            <person name="Sommer R.J."/>
        </authorList>
    </citation>
    <scope>NUCLEOTIDE SEQUENCE</scope>
    <source>
        <strain evidence="2">RS0144</strain>
    </source>
</reference>
<keyword evidence="1" id="KW-1133">Transmembrane helix</keyword>
<feature type="transmembrane region" description="Helical" evidence="1">
    <location>
        <begin position="182"/>
        <end position="206"/>
    </location>
</feature>
<feature type="transmembrane region" description="Helical" evidence="1">
    <location>
        <begin position="247"/>
        <end position="266"/>
    </location>
</feature>
<organism evidence="2 3">
    <name type="scientific">Pristionchus entomophagus</name>
    <dbReference type="NCBI Taxonomy" id="358040"/>
    <lineage>
        <taxon>Eukaryota</taxon>
        <taxon>Metazoa</taxon>
        <taxon>Ecdysozoa</taxon>
        <taxon>Nematoda</taxon>
        <taxon>Chromadorea</taxon>
        <taxon>Rhabditida</taxon>
        <taxon>Rhabditina</taxon>
        <taxon>Diplogasteromorpha</taxon>
        <taxon>Diplogasteroidea</taxon>
        <taxon>Neodiplogasteridae</taxon>
        <taxon>Pristionchus</taxon>
    </lineage>
</organism>
<proteinExistence type="predicted"/>
<dbReference type="Proteomes" id="UP001432027">
    <property type="component" value="Unassembled WGS sequence"/>
</dbReference>
<feature type="transmembrane region" description="Helical" evidence="1">
    <location>
        <begin position="278"/>
        <end position="300"/>
    </location>
</feature>
<dbReference type="InterPro" id="IPR019423">
    <property type="entry name" value="7TM_GPCR_serpentine_rcpt_Srj"/>
</dbReference>
<feature type="transmembrane region" description="Helical" evidence="1">
    <location>
        <begin position="6"/>
        <end position="23"/>
    </location>
</feature>
<keyword evidence="3" id="KW-1185">Reference proteome</keyword>
<feature type="transmembrane region" description="Helical" evidence="1">
    <location>
        <begin position="336"/>
        <end position="356"/>
    </location>
</feature>
<keyword evidence="1" id="KW-0472">Membrane</keyword>
<feature type="transmembrane region" description="Helical" evidence="1">
    <location>
        <begin position="522"/>
        <end position="546"/>
    </location>
</feature>
<feature type="transmembrane region" description="Helical" evidence="1">
    <location>
        <begin position="30"/>
        <end position="58"/>
    </location>
</feature>
<dbReference type="PANTHER" id="PTHR45907:SF16">
    <property type="entry name" value="SERPENTINE RECEPTOR, CLASS J"/>
    <property type="match status" value="1"/>
</dbReference>
<gene>
    <name evidence="2" type="ORF">PENTCL1PPCAC_14389</name>
</gene>
<dbReference type="PANTHER" id="PTHR45907">
    <property type="entry name" value="SERPENTINE RECEPTOR, CLASS J"/>
    <property type="match status" value="1"/>
</dbReference>
<feature type="transmembrane region" description="Helical" evidence="1">
    <location>
        <begin position="488"/>
        <end position="507"/>
    </location>
</feature>
<accession>A0AAV5TFL5</accession>
<keyword evidence="1" id="KW-0812">Transmembrane</keyword>
<feature type="transmembrane region" description="Helical" evidence="1">
    <location>
        <begin position="99"/>
        <end position="126"/>
    </location>
</feature>
<name>A0AAV5TFL5_9BILA</name>
<feature type="transmembrane region" description="Helical" evidence="1">
    <location>
        <begin position="444"/>
        <end position="468"/>
    </location>
</feature>
<dbReference type="InterPro" id="IPR019428">
    <property type="entry name" value="7TM_GPCR_serpentine_rcpt_Str"/>
</dbReference>
<feature type="transmembrane region" description="Helical" evidence="1">
    <location>
        <begin position="146"/>
        <end position="167"/>
    </location>
</feature>
<feature type="transmembrane region" description="Helical" evidence="1">
    <location>
        <begin position="368"/>
        <end position="393"/>
    </location>
</feature>
<sequence length="562" mass="62822">MFYVSCFSVPFALMNIHFLYRYWTASKPHLIYLFSSIPFIIFLTTIAVGVFIMCAVALRGNLPTNGTELLRSELEKQVSRKVNVSHQWILMDWNDDAGIVRLVLSTFALDLIMMVALLLTIVLATLTLAGIRRAMMMSKAKGNMQLRLFISVSAQTFVPFICVYIPYACCINFPPAGIPTGLIAELCFIFTSCFPAWDAVIVIMLIGDYRHACFRMVSRFKPPTISTATNMTVAPTHMQSMAVERSVAVVTSAGVFTNLLLLYCIRRHTRMLLGAYKQLLSIFATFDLCLTVIHGIVHPVRFASAQSKCSRLLKLLVVDAVFGIASNSGFNDNSQRIVSFYCSLFSTPFALMNIQLLFRFWTVSKPDLVPLFSSVPFIIVITLIPLGVLTVWYHLCVFGLSGDVQNAATELMRSELENRGGANVSQGWIIMDWSDESEVPRLSYILFAFDIIMACSFILAITLGFATLAGIRRAKLASASKGNLQLRLLISVIAQTFVPVLCVYIPYTCVLNFTPLRIPVEMMAYLIFLLTACFPAWDAVIVILLIGDYRHACLRLFVPYKP</sequence>
<dbReference type="Pfam" id="PF10326">
    <property type="entry name" value="7TM_GPCR_Str"/>
    <property type="match status" value="2"/>
</dbReference>
<evidence type="ECO:0008006" key="4">
    <source>
        <dbReference type="Google" id="ProtNLM"/>
    </source>
</evidence>
<evidence type="ECO:0000313" key="3">
    <source>
        <dbReference type="Proteomes" id="UP001432027"/>
    </source>
</evidence>
<evidence type="ECO:0000313" key="2">
    <source>
        <dbReference type="EMBL" id="GMS92214.1"/>
    </source>
</evidence>
<protein>
    <recommendedName>
        <fullName evidence="4">G protein-coupled receptor</fullName>
    </recommendedName>
</protein>
<feature type="non-terminal residue" evidence="2">
    <location>
        <position position="562"/>
    </location>
</feature>